<dbReference type="EMBL" id="JAWDGP010007844">
    <property type="protein sequence ID" value="KAK3703115.1"/>
    <property type="molecule type" value="Genomic_DNA"/>
</dbReference>
<gene>
    <name evidence="1" type="ORF">RRG08_002973</name>
</gene>
<organism evidence="1 2">
    <name type="scientific">Elysia crispata</name>
    <name type="common">lettuce slug</name>
    <dbReference type="NCBI Taxonomy" id="231223"/>
    <lineage>
        <taxon>Eukaryota</taxon>
        <taxon>Metazoa</taxon>
        <taxon>Spiralia</taxon>
        <taxon>Lophotrochozoa</taxon>
        <taxon>Mollusca</taxon>
        <taxon>Gastropoda</taxon>
        <taxon>Heterobranchia</taxon>
        <taxon>Euthyneura</taxon>
        <taxon>Panpulmonata</taxon>
        <taxon>Sacoglossa</taxon>
        <taxon>Placobranchoidea</taxon>
        <taxon>Plakobranchidae</taxon>
        <taxon>Elysia</taxon>
    </lineage>
</organism>
<protein>
    <submittedName>
        <fullName evidence="1">Uncharacterized protein</fullName>
    </submittedName>
</protein>
<keyword evidence="2" id="KW-1185">Reference proteome</keyword>
<dbReference type="AlphaFoldDB" id="A0AAE0XR81"/>
<dbReference type="Proteomes" id="UP001283361">
    <property type="component" value="Unassembled WGS sequence"/>
</dbReference>
<reference evidence="1" key="1">
    <citation type="journal article" date="2023" name="G3 (Bethesda)">
        <title>A reference genome for the long-term kleptoplast-retaining sea slug Elysia crispata morphotype clarki.</title>
        <authorList>
            <person name="Eastman K.E."/>
            <person name="Pendleton A.L."/>
            <person name="Shaikh M.A."/>
            <person name="Suttiyut T."/>
            <person name="Ogas R."/>
            <person name="Tomko P."/>
            <person name="Gavelis G."/>
            <person name="Widhalm J.R."/>
            <person name="Wisecaver J.H."/>
        </authorList>
    </citation>
    <scope>NUCLEOTIDE SEQUENCE</scope>
    <source>
        <strain evidence="1">ECLA1</strain>
    </source>
</reference>
<evidence type="ECO:0000313" key="2">
    <source>
        <dbReference type="Proteomes" id="UP001283361"/>
    </source>
</evidence>
<proteinExistence type="predicted"/>
<name>A0AAE0XR81_9GAST</name>
<sequence length="68" mass="7657">MSHFLVKGSPGQLRKPWLSLNLIRPANPYSAQRPSLCELASEIGGTQVILKDHQLYRLPGSSQYTQYD</sequence>
<accession>A0AAE0XR81</accession>
<comment type="caution">
    <text evidence="1">The sequence shown here is derived from an EMBL/GenBank/DDBJ whole genome shotgun (WGS) entry which is preliminary data.</text>
</comment>
<evidence type="ECO:0000313" key="1">
    <source>
        <dbReference type="EMBL" id="KAK3703115.1"/>
    </source>
</evidence>